<evidence type="ECO:0000313" key="2">
    <source>
        <dbReference type="EMBL" id="RGD56486.1"/>
    </source>
</evidence>
<gene>
    <name evidence="2" type="ORF">DR950_00600</name>
</gene>
<dbReference type="PANTHER" id="PTHR23419">
    <property type="entry name" value="DIVALENT CATION TOLERANCE CUTA-RELATED"/>
    <property type="match status" value="1"/>
</dbReference>
<comment type="similarity">
    <text evidence="1">Belongs to the CutA family.</text>
</comment>
<dbReference type="Gene3D" id="3.30.70.120">
    <property type="match status" value="1"/>
</dbReference>
<name>A0A372ZKX7_9ACTN</name>
<dbReference type="Pfam" id="PF03091">
    <property type="entry name" value="CutA1"/>
    <property type="match status" value="1"/>
</dbReference>
<dbReference type="PANTHER" id="PTHR23419:SF8">
    <property type="entry name" value="FI09726P"/>
    <property type="match status" value="1"/>
</dbReference>
<sequence>MSDFLVVTTTHDDETKARELAAKVIGERLAACAQVYPIRSVYWWDGEVQSGDEWRIDFKTRAELAGPLGDFIKERHSYDVPELVAVPVVAGAESYLNWISAETSAG</sequence>
<proteinExistence type="inferred from homology"/>
<organism evidence="2 3">
    <name type="scientific">Kitasatospora xanthocidica</name>
    <dbReference type="NCBI Taxonomy" id="83382"/>
    <lineage>
        <taxon>Bacteria</taxon>
        <taxon>Bacillati</taxon>
        <taxon>Actinomycetota</taxon>
        <taxon>Actinomycetes</taxon>
        <taxon>Kitasatosporales</taxon>
        <taxon>Streptomycetaceae</taxon>
        <taxon>Kitasatospora</taxon>
    </lineage>
</organism>
<reference evidence="2 3" key="1">
    <citation type="submission" date="2018-08" db="EMBL/GenBank/DDBJ databases">
        <title>Diversity &amp; Physiological Properties of Lignin-Decomposing Actinobacteria from Soil.</title>
        <authorList>
            <person name="Roh S.G."/>
            <person name="Kim S.B."/>
        </authorList>
    </citation>
    <scope>NUCLEOTIDE SEQUENCE [LARGE SCALE GENOMIC DNA]</scope>
    <source>
        <strain evidence="2 3">MMS17-GH009</strain>
    </source>
</reference>
<dbReference type="SUPFAM" id="SSF54913">
    <property type="entry name" value="GlnB-like"/>
    <property type="match status" value="1"/>
</dbReference>
<accession>A0A372ZKX7</accession>
<dbReference type="GO" id="GO:0010038">
    <property type="term" value="P:response to metal ion"/>
    <property type="evidence" value="ECO:0007669"/>
    <property type="project" value="InterPro"/>
</dbReference>
<protein>
    <submittedName>
        <fullName evidence="2">Divalent-cation tolerance protein CutA</fullName>
    </submittedName>
</protein>
<dbReference type="InterPro" id="IPR004323">
    <property type="entry name" value="Ion_tolerance_CutA"/>
</dbReference>
<dbReference type="AlphaFoldDB" id="A0A372ZKX7"/>
<dbReference type="RefSeq" id="WP_049655260.1">
    <property type="nucleotide sequence ID" value="NZ_QVIG01000001.1"/>
</dbReference>
<evidence type="ECO:0000313" key="3">
    <source>
        <dbReference type="Proteomes" id="UP000263377"/>
    </source>
</evidence>
<dbReference type="InterPro" id="IPR011322">
    <property type="entry name" value="N-reg_PII-like_a/b"/>
</dbReference>
<keyword evidence="3" id="KW-1185">Reference proteome</keyword>
<dbReference type="EMBL" id="QVIG01000001">
    <property type="protein sequence ID" value="RGD56486.1"/>
    <property type="molecule type" value="Genomic_DNA"/>
</dbReference>
<comment type="caution">
    <text evidence="2">The sequence shown here is derived from an EMBL/GenBank/DDBJ whole genome shotgun (WGS) entry which is preliminary data.</text>
</comment>
<dbReference type="InterPro" id="IPR015867">
    <property type="entry name" value="N-reg_PII/ATP_PRibTrfase_C"/>
</dbReference>
<dbReference type="GO" id="GO:0005507">
    <property type="term" value="F:copper ion binding"/>
    <property type="evidence" value="ECO:0007669"/>
    <property type="project" value="TreeGrafter"/>
</dbReference>
<evidence type="ECO:0000256" key="1">
    <source>
        <dbReference type="ARBA" id="ARBA00010169"/>
    </source>
</evidence>
<dbReference type="Proteomes" id="UP000263377">
    <property type="component" value="Unassembled WGS sequence"/>
</dbReference>